<reference evidence="2 3" key="1">
    <citation type="journal article" date="2020" name="Nat. Food">
        <title>A phased Vanilla planifolia genome enables genetic improvement of flavour and production.</title>
        <authorList>
            <person name="Hasing T."/>
            <person name="Tang H."/>
            <person name="Brym M."/>
            <person name="Khazi F."/>
            <person name="Huang T."/>
            <person name="Chambers A.H."/>
        </authorList>
    </citation>
    <scope>NUCLEOTIDE SEQUENCE [LARGE SCALE GENOMIC DNA]</scope>
    <source>
        <tissue evidence="2">Leaf</tissue>
    </source>
</reference>
<proteinExistence type="predicted"/>
<evidence type="ECO:0000256" key="1">
    <source>
        <dbReference type="SAM" id="MobiDB-lite"/>
    </source>
</evidence>
<dbReference type="EMBL" id="JADCNM010000008">
    <property type="protein sequence ID" value="KAG0472198.1"/>
    <property type="molecule type" value="Genomic_DNA"/>
</dbReference>
<sequence length="82" mass="9119">MAKEDEDDVPVIEEAEEQQQEDVDAANKDEAQDEGDVVIEELSDKPSATAESLYEGPKGEDIKEIMYTAAEAEEDRGWRTDA</sequence>
<protein>
    <submittedName>
        <fullName evidence="2">Uncharacterized protein</fullName>
    </submittedName>
</protein>
<gene>
    <name evidence="2" type="ORF">HPP92_016744</name>
</gene>
<feature type="compositionally biased region" description="Acidic residues" evidence="1">
    <location>
        <begin position="1"/>
        <end position="24"/>
    </location>
</feature>
<feature type="region of interest" description="Disordered" evidence="1">
    <location>
        <begin position="1"/>
        <end position="35"/>
    </location>
</feature>
<comment type="caution">
    <text evidence="2">The sequence shown here is derived from an EMBL/GenBank/DDBJ whole genome shotgun (WGS) entry which is preliminary data.</text>
</comment>
<evidence type="ECO:0000313" key="3">
    <source>
        <dbReference type="Proteomes" id="UP000639772"/>
    </source>
</evidence>
<organism evidence="2 3">
    <name type="scientific">Vanilla planifolia</name>
    <name type="common">Vanilla</name>
    <dbReference type="NCBI Taxonomy" id="51239"/>
    <lineage>
        <taxon>Eukaryota</taxon>
        <taxon>Viridiplantae</taxon>
        <taxon>Streptophyta</taxon>
        <taxon>Embryophyta</taxon>
        <taxon>Tracheophyta</taxon>
        <taxon>Spermatophyta</taxon>
        <taxon>Magnoliopsida</taxon>
        <taxon>Liliopsida</taxon>
        <taxon>Asparagales</taxon>
        <taxon>Orchidaceae</taxon>
        <taxon>Vanilloideae</taxon>
        <taxon>Vanilleae</taxon>
        <taxon>Vanilla</taxon>
    </lineage>
</organism>
<dbReference type="AlphaFoldDB" id="A0A835QIP9"/>
<evidence type="ECO:0000313" key="2">
    <source>
        <dbReference type="EMBL" id="KAG0472198.1"/>
    </source>
</evidence>
<name>A0A835QIP9_VANPL</name>
<dbReference type="Proteomes" id="UP000639772">
    <property type="component" value="Unassembled WGS sequence"/>
</dbReference>
<accession>A0A835QIP9</accession>